<proteinExistence type="predicted"/>
<dbReference type="RefSeq" id="WP_165326652.1">
    <property type="nucleotide sequence ID" value="NZ_CP049109.1"/>
</dbReference>
<dbReference type="Proteomes" id="UP000501568">
    <property type="component" value="Chromosome"/>
</dbReference>
<accession>A0A6G6Y3Z6</accession>
<evidence type="ECO:0000313" key="3">
    <source>
        <dbReference type="EMBL" id="QIG79652.1"/>
    </source>
</evidence>
<feature type="transmembrane region" description="Helical" evidence="2">
    <location>
        <begin position="189"/>
        <end position="210"/>
    </location>
</feature>
<dbReference type="PANTHER" id="PTHR38588:SF1">
    <property type="entry name" value="BLL0334 PROTEIN"/>
    <property type="match status" value="1"/>
</dbReference>
<dbReference type="Gene3D" id="3.30.530.20">
    <property type="match status" value="1"/>
</dbReference>
<dbReference type="InterPro" id="IPR010419">
    <property type="entry name" value="CO_DH_gsu"/>
</dbReference>
<sequence>MQMTGEQRISAPRERVWEALNDPAILKACIPGCQSVEKLSDTEYKATVAIRIGPIGAKFDGKIALSDLDPPKSCTITGEGQGGGAGFAKGGAKVRLDEADGGTLLAYDVDAQVGGRLAQVGGALIDATAKRLAGQFFKKFGAVLEEGVPQEEAAPSPAPAPESTGDIVNHETRPPSPPIPAPTTQSLPVGWILAILGTLVFGFLLGRATGEAPGDWAGLAIAVTVIAAAALAFELGRRNAPGEPRR</sequence>
<feature type="transmembrane region" description="Helical" evidence="2">
    <location>
        <begin position="216"/>
        <end position="236"/>
    </location>
</feature>
<evidence type="ECO:0000256" key="2">
    <source>
        <dbReference type="SAM" id="Phobius"/>
    </source>
</evidence>
<dbReference type="Pfam" id="PF06240">
    <property type="entry name" value="COXG"/>
    <property type="match status" value="1"/>
</dbReference>
<keyword evidence="2" id="KW-0472">Membrane</keyword>
<feature type="region of interest" description="Disordered" evidence="1">
    <location>
        <begin position="148"/>
        <end position="182"/>
    </location>
</feature>
<keyword evidence="4" id="KW-1185">Reference proteome</keyword>
<evidence type="ECO:0000313" key="4">
    <source>
        <dbReference type="Proteomes" id="UP000501568"/>
    </source>
</evidence>
<dbReference type="PANTHER" id="PTHR38588">
    <property type="entry name" value="BLL0334 PROTEIN"/>
    <property type="match status" value="1"/>
</dbReference>
<dbReference type="KEGG" id="spzr:G5C33_07500"/>
<evidence type="ECO:0000256" key="1">
    <source>
        <dbReference type="SAM" id="MobiDB-lite"/>
    </source>
</evidence>
<keyword evidence="2" id="KW-1133">Transmembrane helix</keyword>
<dbReference type="AlphaFoldDB" id="A0A6G6Y3Z6"/>
<dbReference type="InterPro" id="IPR023393">
    <property type="entry name" value="START-like_dom_sf"/>
</dbReference>
<name>A0A6G6Y3Z6_9SPHN</name>
<organism evidence="3 4">
    <name type="scientific">Stakelama tenebrarum</name>
    <dbReference type="NCBI Taxonomy" id="2711215"/>
    <lineage>
        <taxon>Bacteria</taxon>
        <taxon>Pseudomonadati</taxon>
        <taxon>Pseudomonadota</taxon>
        <taxon>Alphaproteobacteria</taxon>
        <taxon>Sphingomonadales</taxon>
        <taxon>Sphingomonadaceae</taxon>
        <taxon>Stakelama</taxon>
    </lineage>
</organism>
<dbReference type="EMBL" id="CP049109">
    <property type="protein sequence ID" value="QIG79652.1"/>
    <property type="molecule type" value="Genomic_DNA"/>
</dbReference>
<reference evidence="3 4" key="1">
    <citation type="submission" date="2020-02" db="EMBL/GenBank/DDBJ databases">
        <authorList>
            <person name="Zheng R.K."/>
            <person name="Sun C.M."/>
        </authorList>
    </citation>
    <scope>NUCLEOTIDE SEQUENCE [LARGE SCALE GENOMIC DNA]</scope>
    <source>
        <strain evidence="4">zrk23</strain>
    </source>
</reference>
<protein>
    <submittedName>
        <fullName evidence="3">Carbon monoxide dehydrogenase subunit G</fullName>
    </submittedName>
</protein>
<dbReference type="CDD" id="cd05018">
    <property type="entry name" value="CoxG"/>
    <property type="match status" value="1"/>
</dbReference>
<keyword evidence="2" id="KW-0812">Transmembrane</keyword>
<dbReference type="SUPFAM" id="SSF55961">
    <property type="entry name" value="Bet v1-like"/>
    <property type="match status" value="1"/>
</dbReference>
<gene>
    <name evidence="3" type="ORF">G5C33_07500</name>
</gene>